<reference evidence="3" key="1">
    <citation type="submission" date="2017-03" db="EMBL/GenBank/DDBJ databases">
        <authorList>
            <person name="Safronova V.I."/>
            <person name="Sazanova A.L."/>
            <person name="Chirak E.R."/>
        </authorList>
    </citation>
    <scope>NUCLEOTIDE SEQUENCE [LARGE SCALE GENOMIC DNA]</scope>
    <source>
        <strain evidence="3">Ach-343</strain>
    </source>
</reference>
<sequence length="539" mass="57967">MYFAIDVASGQRVEASLAQRYRRYSCPVCDARVSPRQGTYRDAHFAHVSGAARPECYLYHASEGWQGPGAEPAVQTRPEPATPQLPLALTLHVQPPVGRVSARWGLEVQVPRAPTPRGRLTFDGGGDGFRVEVACARLHAGAQAYAVNPDSPAFRVAWVSGDVDNAFGVAVQERIPGLDTVRSTVFSAGRGSRQALATGLDWGATYYFVQRAELVTSVPPQLAVSRLADLKQWSCLLVTLPQVADEGLAEWIRRATGLAVQQPKRRWGVVSPPMHFIDASARLVLDTKGELTLAVHAGDSHGEAILRARSGEDSASVPLARGQWQFIRVSGFPATEPPVLEAEGRLLPEVLVRPVVRAARGALLTFGSRSVSASSAEARPLLEQVRAGSLDLSGLNVPRGLVPSLRSRPAGAVDWTQHAFATTAADLHSAAEAVTTEALAELQVALRDTKRDVVLDLGPFGAWWFEMRGAPDGPTRHLPPATRAHARWVLAAAGQAGVASRSQSDEALSTALRAMIAPRWLEAHHRLALTRIRGNRDAT</sequence>
<protein>
    <recommendedName>
        <fullName evidence="1">Competence protein CoiA-like N-terminal domain-containing protein</fullName>
    </recommendedName>
</protein>
<name>A0A2W7C5U9_9HYPH</name>
<accession>A0A2W7C5U9</accession>
<dbReference type="EMBL" id="MZXV01000026">
    <property type="protein sequence ID" value="PZV38525.1"/>
    <property type="molecule type" value="Genomic_DNA"/>
</dbReference>
<evidence type="ECO:0000313" key="3">
    <source>
        <dbReference type="Proteomes" id="UP000248616"/>
    </source>
</evidence>
<dbReference type="Proteomes" id="UP000248616">
    <property type="component" value="Unassembled WGS sequence"/>
</dbReference>
<organism evidence="2 3">
    <name type="scientific">Mesorhizobium kowhaii</name>
    <dbReference type="NCBI Taxonomy" id="1300272"/>
    <lineage>
        <taxon>Bacteria</taxon>
        <taxon>Pseudomonadati</taxon>
        <taxon>Pseudomonadota</taxon>
        <taxon>Alphaproteobacteria</taxon>
        <taxon>Hyphomicrobiales</taxon>
        <taxon>Phyllobacteriaceae</taxon>
        <taxon>Mesorhizobium</taxon>
    </lineage>
</organism>
<dbReference type="Pfam" id="PF25164">
    <property type="entry name" value="CoiA_N"/>
    <property type="match status" value="1"/>
</dbReference>
<evidence type="ECO:0000313" key="2">
    <source>
        <dbReference type="EMBL" id="PZV38525.1"/>
    </source>
</evidence>
<proteinExistence type="predicted"/>
<evidence type="ECO:0000259" key="1">
    <source>
        <dbReference type="Pfam" id="PF25164"/>
    </source>
</evidence>
<dbReference type="AlphaFoldDB" id="A0A2W7C5U9"/>
<keyword evidence="3" id="KW-1185">Reference proteome</keyword>
<feature type="domain" description="Competence protein CoiA-like N-terminal" evidence="1">
    <location>
        <begin position="18"/>
        <end position="50"/>
    </location>
</feature>
<comment type="caution">
    <text evidence="2">The sequence shown here is derived from an EMBL/GenBank/DDBJ whole genome shotgun (WGS) entry which is preliminary data.</text>
</comment>
<gene>
    <name evidence="2" type="ORF">B5V02_10755</name>
</gene>
<dbReference type="InterPro" id="IPR057253">
    <property type="entry name" value="CoiA-like_N"/>
</dbReference>